<proteinExistence type="inferred from homology"/>
<dbReference type="InterPro" id="IPR005549">
    <property type="entry name" value="Kinetochore_Nuf2_N"/>
</dbReference>
<evidence type="ECO:0000259" key="13">
    <source>
        <dbReference type="Pfam" id="PF18595"/>
    </source>
</evidence>
<dbReference type="FunCoup" id="G7DTI5">
    <property type="interactions" value="57"/>
</dbReference>
<dbReference type="EMBL" id="BABT02000025">
    <property type="protein sequence ID" value="GAA93832.1"/>
    <property type="molecule type" value="Genomic_DNA"/>
</dbReference>
<keyword evidence="10" id="KW-0137">Centromere</keyword>
<evidence type="ECO:0000313" key="15">
    <source>
        <dbReference type="Proteomes" id="UP000009131"/>
    </source>
</evidence>
<keyword evidence="8" id="KW-0539">Nucleus</keyword>
<dbReference type="eggNOG" id="KOG4438">
    <property type="taxonomic scope" value="Eukaryota"/>
</dbReference>
<evidence type="ECO:0000256" key="3">
    <source>
        <dbReference type="ARBA" id="ARBA00005498"/>
    </source>
</evidence>
<dbReference type="RefSeq" id="XP_014571403.1">
    <property type="nucleotide sequence ID" value="XM_014715917.1"/>
</dbReference>
<evidence type="ECO:0000256" key="2">
    <source>
        <dbReference type="ARBA" id="ARBA00004584"/>
    </source>
</evidence>
<reference evidence="14 15" key="1">
    <citation type="journal article" date="2011" name="J. Gen. Appl. Microbiol.">
        <title>Draft genome sequencing of the enigmatic basidiomycete Mixia osmundae.</title>
        <authorList>
            <person name="Nishida H."/>
            <person name="Nagatsuka Y."/>
            <person name="Sugiyama J."/>
        </authorList>
    </citation>
    <scope>NUCLEOTIDE SEQUENCE [LARGE SCALE GENOMIC DNA]</scope>
    <source>
        <strain evidence="15">CBS 9802 / IAM 14324 / JCM 22182 / KY 12970</strain>
    </source>
</reference>
<comment type="subcellular location">
    <subcellularLocation>
        <location evidence="2">Chromosome</location>
        <location evidence="2">Centromere</location>
    </subcellularLocation>
    <subcellularLocation>
        <location evidence="1">Nucleus</location>
    </subcellularLocation>
</comment>
<organism evidence="14 15">
    <name type="scientific">Mixia osmundae (strain CBS 9802 / IAM 14324 / JCM 22182 / KY 12970)</name>
    <dbReference type="NCBI Taxonomy" id="764103"/>
    <lineage>
        <taxon>Eukaryota</taxon>
        <taxon>Fungi</taxon>
        <taxon>Dikarya</taxon>
        <taxon>Basidiomycota</taxon>
        <taxon>Pucciniomycotina</taxon>
        <taxon>Mixiomycetes</taxon>
        <taxon>Mixiales</taxon>
        <taxon>Mixiaceae</taxon>
        <taxon>Mixia</taxon>
    </lineage>
</organism>
<dbReference type="PANTHER" id="PTHR48441">
    <property type="match status" value="1"/>
</dbReference>
<comment type="similarity">
    <text evidence="3">Belongs to the NUF2 family.</text>
</comment>
<evidence type="ECO:0000256" key="4">
    <source>
        <dbReference type="ARBA" id="ARBA00022454"/>
    </source>
</evidence>
<keyword evidence="7 11" id="KW-0175">Coiled coil</keyword>
<evidence type="ECO:0000256" key="5">
    <source>
        <dbReference type="ARBA" id="ARBA00022618"/>
    </source>
</evidence>
<reference evidence="14 15" key="2">
    <citation type="journal article" date="2012" name="Open Biol.">
        <title>Characteristics of nucleosomes and linker DNA regions on the genome of the basidiomycete Mixia osmundae revealed by mono- and dinucleosome mapping.</title>
        <authorList>
            <person name="Nishida H."/>
            <person name="Kondo S."/>
            <person name="Matsumoto T."/>
            <person name="Suzuki Y."/>
            <person name="Yoshikawa H."/>
            <person name="Taylor T.D."/>
            <person name="Sugiyama J."/>
        </authorList>
    </citation>
    <scope>NUCLEOTIDE SEQUENCE [LARGE SCALE GENOMIC DNA]</scope>
    <source>
        <strain evidence="15">CBS 9802 / IAM 14324 / JCM 22182 / KY 12970</strain>
    </source>
</reference>
<keyword evidence="15" id="KW-1185">Reference proteome</keyword>
<evidence type="ECO:0000259" key="12">
    <source>
        <dbReference type="Pfam" id="PF03800"/>
    </source>
</evidence>
<keyword evidence="9" id="KW-0131">Cell cycle</keyword>
<dbReference type="InterPro" id="IPR038275">
    <property type="entry name" value="Nuf2_N_sf"/>
</dbReference>
<feature type="coiled-coil region" evidence="11">
    <location>
        <begin position="130"/>
        <end position="192"/>
    </location>
</feature>
<feature type="domain" description="Nuf2 DHR10-like" evidence="13">
    <location>
        <begin position="251"/>
        <end position="366"/>
    </location>
</feature>
<dbReference type="GO" id="GO:0051301">
    <property type="term" value="P:cell division"/>
    <property type="evidence" value="ECO:0007669"/>
    <property type="project" value="UniProtKB-KW"/>
</dbReference>
<dbReference type="InParanoid" id="G7DTI5"/>
<evidence type="ECO:0000256" key="8">
    <source>
        <dbReference type="ARBA" id="ARBA00023242"/>
    </source>
</evidence>
<keyword evidence="6" id="KW-0498">Mitosis</keyword>
<dbReference type="OrthoDB" id="8194677at2759"/>
<accession>G7DTI5</accession>
<keyword evidence="5" id="KW-0132">Cell division</keyword>
<evidence type="ECO:0000256" key="7">
    <source>
        <dbReference type="ARBA" id="ARBA00023054"/>
    </source>
</evidence>
<name>G7DTI5_MIXOS</name>
<feature type="domain" description="Kinetochore protein Nuf2 N-terminal" evidence="12">
    <location>
        <begin position="2"/>
        <end position="136"/>
    </location>
</feature>
<dbReference type="Gene3D" id="1.10.418.60">
    <property type="entry name" value="Ncd80 complex, Nuf2 subunit"/>
    <property type="match status" value="1"/>
</dbReference>
<dbReference type="STRING" id="764103.G7DTI5"/>
<dbReference type="AlphaFoldDB" id="G7DTI5"/>
<feature type="coiled-coil region" evidence="11">
    <location>
        <begin position="340"/>
        <end position="374"/>
    </location>
</feature>
<dbReference type="Pfam" id="PF03800">
    <property type="entry name" value="Nuf2"/>
    <property type="match status" value="1"/>
</dbReference>
<dbReference type="GO" id="GO:0031262">
    <property type="term" value="C:Ndc80 complex"/>
    <property type="evidence" value="ECO:0007669"/>
    <property type="project" value="InterPro"/>
</dbReference>
<dbReference type="Pfam" id="PF18595">
    <property type="entry name" value="Nuf2_DHR10-like"/>
    <property type="match status" value="1"/>
</dbReference>
<protein>
    <submittedName>
        <fullName evidence="14">Uncharacterized protein</fullName>
    </submittedName>
</protein>
<dbReference type="Proteomes" id="UP000009131">
    <property type="component" value="Unassembled WGS sequence"/>
</dbReference>
<dbReference type="OMA" id="YLKMEAH"/>
<evidence type="ECO:0000256" key="11">
    <source>
        <dbReference type="SAM" id="Coils"/>
    </source>
</evidence>
<dbReference type="HOGENOM" id="CLU_025461_1_1_1"/>
<gene>
    <name evidence="14" type="primary">Mo00478</name>
    <name evidence="14" type="ORF">E5Q_00478</name>
</gene>
<evidence type="ECO:0000256" key="6">
    <source>
        <dbReference type="ARBA" id="ARBA00022776"/>
    </source>
</evidence>
<sequence>MTYPLLSTPDLVQAMQGIGLQITSDAIDQPSTAKVIPLYVWFLSEKTQLNLEDISVASQAQLDIMDDQEIFKEAIYQGTLFETLDQIMKLACIEDFTFRDIRDPRPTRVRKILSALINFHLFEAEQLDVLAALEEQAEDVVRTEQDLIKRKAAMQAAAARREAALDEQRAQAAELEALNNDLKKQLYEIRVQAKAKEGELSENKKRRDKTQEAQQRVMRLVAEHQAEATRLRTRIVQSPKRVKRTLKDLTASLAQTKAQITAYELKKRDHLGRCAALKRYEADLSSVIKLADEWATEAEEAEEASLALEAVMQAKERGDERSKELNLRLSQMQRRIGGTREQLERQGKIAEDNRNKMRKQMASLQQTYEGLLKDRQTADLETASVQKAVNVKEAEINELVRSSNDDTMQSEAFYSELRDELFAYGARLHKALDQIGAYCAK</sequence>
<dbReference type="PANTHER" id="PTHR48441:SF1">
    <property type="entry name" value="NT-3"/>
    <property type="match status" value="1"/>
</dbReference>
<comment type="caution">
    <text evidence="14">The sequence shown here is derived from an EMBL/GenBank/DDBJ whole genome shotgun (WGS) entry which is preliminary data.</text>
</comment>
<evidence type="ECO:0000256" key="10">
    <source>
        <dbReference type="ARBA" id="ARBA00023328"/>
    </source>
</evidence>
<evidence type="ECO:0000313" key="14">
    <source>
        <dbReference type="EMBL" id="GAA93832.1"/>
    </source>
</evidence>
<evidence type="ECO:0000256" key="9">
    <source>
        <dbReference type="ARBA" id="ARBA00023306"/>
    </source>
</evidence>
<dbReference type="GO" id="GO:0005634">
    <property type="term" value="C:nucleus"/>
    <property type="evidence" value="ECO:0007669"/>
    <property type="project" value="UniProtKB-SubCell"/>
</dbReference>
<evidence type="ECO:0000256" key="1">
    <source>
        <dbReference type="ARBA" id="ARBA00004123"/>
    </source>
</evidence>
<dbReference type="InterPro" id="IPR041112">
    <property type="entry name" value="Nuf2_DHR10-like"/>
</dbReference>
<keyword evidence="4" id="KW-0158">Chromosome</keyword>